<organism evidence="2 3">
    <name type="scientific">Meganyctiphanes norvegica</name>
    <name type="common">Northern krill</name>
    <name type="synonym">Thysanopoda norvegica</name>
    <dbReference type="NCBI Taxonomy" id="48144"/>
    <lineage>
        <taxon>Eukaryota</taxon>
        <taxon>Metazoa</taxon>
        <taxon>Ecdysozoa</taxon>
        <taxon>Arthropoda</taxon>
        <taxon>Crustacea</taxon>
        <taxon>Multicrustacea</taxon>
        <taxon>Malacostraca</taxon>
        <taxon>Eumalacostraca</taxon>
        <taxon>Eucarida</taxon>
        <taxon>Euphausiacea</taxon>
        <taxon>Euphausiidae</taxon>
        <taxon>Meganyctiphanes</taxon>
    </lineage>
</organism>
<dbReference type="Proteomes" id="UP001497623">
    <property type="component" value="Unassembled WGS sequence"/>
</dbReference>
<protein>
    <submittedName>
        <fullName evidence="2">Uncharacterized protein</fullName>
    </submittedName>
</protein>
<sequence>SRHVSMGNSVSDAKAGNGGHRGSQRSGGRWVTTGPHDINHELPEYIQKLSKILVNKTKIEEKQDGIAKNVFIKYLFKENKSLGENLFKYLLRKNPNESNDKTTLLTVETFTTGANDILHIISDADQLLFYLKVFSSDEINVTAEEFQELLNAAYLLTHHLEKDDMLGAVVKAAMQNKSSVSAKYLKTWVTQHCPRLATWLHKYITHMLTTAHRTIPEDTTEEEDDVDTPVLESITRESAITLHPALLWLLTTTLPLLFTRPAKSSGIPRSSSLLMDPHLFIERMVSAISPTHWVPLYNSDTHGLSIN</sequence>
<feature type="non-terminal residue" evidence="2">
    <location>
        <position position="1"/>
    </location>
</feature>
<proteinExistence type="predicted"/>
<evidence type="ECO:0000313" key="3">
    <source>
        <dbReference type="Proteomes" id="UP001497623"/>
    </source>
</evidence>
<keyword evidence="3" id="KW-1185">Reference proteome</keyword>
<feature type="region of interest" description="Disordered" evidence="1">
    <location>
        <begin position="1"/>
        <end position="34"/>
    </location>
</feature>
<evidence type="ECO:0000256" key="1">
    <source>
        <dbReference type="SAM" id="MobiDB-lite"/>
    </source>
</evidence>
<gene>
    <name evidence="2" type="ORF">MNOR_LOCUS20051</name>
</gene>
<feature type="compositionally biased region" description="Polar residues" evidence="1">
    <location>
        <begin position="1"/>
        <end position="11"/>
    </location>
</feature>
<name>A0AAV2R5R7_MEGNR</name>
<comment type="caution">
    <text evidence="2">The sequence shown here is derived from an EMBL/GenBank/DDBJ whole genome shotgun (WGS) entry which is preliminary data.</text>
</comment>
<evidence type="ECO:0000313" key="2">
    <source>
        <dbReference type="EMBL" id="CAL4113132.1"/>
    </source>
</evidence>
<reference evidence="2 3" key="1">
    <citation type="submission" date="2024-05" db="EMBL/GenBank/DDBJ databases">
        <authorList>
            <person name="Wallberg A."/>
        </authorList>
    </citation>
    <scope>NUCLEOTIDE SEQUENCE [LARGE SCALE GENOMIC DNA]</scope>
</reference>
<dbReference type="AlphaFoldDB" id="A0AAV2R5R7"/>
<feature type="non-terminal residue" evidence="2">
    <location>
        <position position="307"/>
    </location>
</feature>
<accession>A0AAV2R5R7</accession>
<dbReference type="EMBL" id="CAXKWB010015256">
    <property type="protein sequence ID" value="CAL4113132.1"/>
    <property type="molecule type" value="Genomic_DNA"/>
</dbReference>